<name>A0A917CL78_9BACL</name>
<reference evidence="2" key="2">
    <citation type="submission" date="2020-09" db="EMBL/GenBank/DDBJ databases">
        <authorList>
            <person name="Sun Q."/>
            <person name="Zhou Y."/>
        </authorList>
    </citation>
    <scope>NUCLEOTIDE SEQUENCE</scope>
    <source>
        <strain evidence="2">CGMCC 1.16134</strain>
    </source>
</reference>
<dbReference type="EMBL" id="BMKR01000016">
    <property type="protein sequence ID" value="GGF89177.1"/>
    <property type="molecule type" value="Genomic_DNA"/>
</dbReference>
<keyword evidence="3" id="KW-1185">Reference proteome</keyword>
<dbReference type="RefSeq" id="WP_189027626.1">
    <property type="nucleotide sequence ID" value="NZ_BMKR01000016.1"/>
</dbReference>
<sequence length="435" mass="47270">MKRKLSFLSAIVCTLIIAGCGNGGNTNSAANESADNTSKKSAAVEATAAPAKDVTIKMFQFKVEIAEQLNALAEEYEEETGIKVEVETHGGGEDYGALLKAEIASGSEPEIFNNGGFTALVPYLDRATDLSDEPWAKDLIASAKVPATVDGKLYGMPMNVEGYGLIYNKALFEQAGITEEPKTLPQLKDTVEKLKAAGITPFEATNEWWSMGMHLVNVALANQPDPKQFIDNVKAGTQTIKDDAVFKQWLDLVDVIFDNAQDSKMTTDYATQIADFASGKAAMMLQGNWTQGDIDKIDPALELGILPLPISDKEGSILVGVPNNYIVNSKSEHPEEAKAFLNWMVTSETGQTYLTKEFKFIPAETNIETQTEDIGQVASAVQEKSSTALGWNWDMFPDGVTQGFGAAMQEYLGGQIKRDQLLEELDQAVQDIVKQ</sequence>
<dbReference type="InterPro" id="IPR006059">
    <property type="entry name" value="SBP"/>
</dbReference>
<evidence type="ECO:0000313" key="2">
    <source>
        <dbReference type="EMBL" id="GGF89177.1"/>
    </source>
</evidence>
<evidence type="ECO:0000313" key="3">
    <source>
        <dbReference type="Proteomes" id="UP000637643"/>
    </source>
</evidence>
<organism evidence="2 3">
    <name type="scientific">Paenibacillus albidus</name>
    <dbReference type="NCBI Taxonomy" id="2041023"/>
    <lineage>
        <taxon>Bacteria</taxon>
        <taxon>Bacillati</taxon>
        <taxon>Bacillota</taxon>
        <taxon>Bacilli</taxon>
        <taxon>Bacillales</taxon>
        <taxon>Paenibacillaceae</taxon>
        <taxon>Paenibacillus</taxon>
    </lineage>
</organism>
<feature type="chain" id="PRO_5038483044" evidence="1">
    <location>
        <begin position="24"/>
        <end position="435"/>
    </location>
</feature>
<protein>
    <submittedName>
        <fullName evidence="2">ABC transporter substrate-binding protein</fullName>
    </submittedName>
</protein>
<dbReference type="Pfam" id="PF01547">
    <property type="entry name" value="SBP_bac_1"/>
    <property type="match status" value="1"/>
</dbReference>
<dbReference type="Proteomes" id="UP000637643">
    <property type="component" value="Unassembled WGS sequence"/>
</dbReference>
<proteinExistence type="predicted"/>
<dbReference type="AlphaFoldDB" id="A0A917CL78"/>
<gene>
    <name evidence="2" type="ORF">GCM10010912_37890</name>
</gene>
<dbReference type="PROSITE" id="PS51257">
    <property type="entry name" value="PROKAR_LIPOPROTEIN"/>
    <property type="match status" value="1"/>
</dbReference>
<accession>A0A917CL78</accession>
<dbReference type="SUPFAM" id="SSF53850">
    <property type="entry name" value="Periplasmic binding protein-like II"/>
    <property type="match status" value="1"/>
</dbReference>
<dbReference type="Gene3D" id="3.40.190.10">
    <property type="entry name" value="Periplasmic binding protein-like II"/>
    <property type="match status" value="2"/>
</dbReference>
<evidence type="ECO:0000256" key="1">
    <source>
        <dbReference type="SAM" id="SignalP"/>
    </source>
</evidence>
<keyword evidence="1" id="KW-0732">Signal</keyword>
<dbReference type="PANTHER" id="PTHR43649:SF14">
    <property type="entry name" value="BLR3389 PROTEIN"/>
    <property type="match status" value="1"/>
</dbReference>
<reference evidence="2" key="1">
    <citation type="journal article" date="2014" name="Int. J. Syst. Evol. Microbiol.">
        <title>Complete genome sequence of Corynebacterium casei LMG S-19264T (=DSM 44701T), isolated from a smear-ripened cheese.</title>
        <authorList>
            <consortium name="US DOE Joint Genome Institute (JGI-PGF)"/>
            <person name="Walter F."/>
            <person name="Albersmeier A."/>
            <person name="Kalinowski J."/>
            <person name="Ruckert C."/>
        </authorList>
    </citation>
    <scope>NUCLEOTIDE SEQUENCE</scope>
    <source>
        <strain evidence="2">CGMCC 1.16134</strain>
    </source>
</reference>
<feature type="signal peptide" evidence="1">
    <location>
        <begin position="1"/>
        <end position="23"/>
    </location>
</feature>
<dbReference type="InterPro" id="IPR050490">
    <property type="entry name" value="Bact_solute-bd_prot1"/>
</dbReference>
<dbReference type="PANTHER" id="PTHR43649">
    <property type="entry name" value="ARABINOSE-BINDING PROTEIN-RELATED"/>
    <property type="match status" value="1"/>
</dbReference>
<comment type="caution">
    <text evidence="2">The sequence shown here is derived from an EMBL/GenBank/DDBJ whole genome shotgun (WGS) entry which is preliminary data.</text>
</comment>